<proteinExistence type="predicted"/>
<evidence type="ECO:0000256" key="1">
    <source>
        <dbReference type="SAM" id="MobiDB-lite"/>
    </source>
</evidence>
<keyword evidence="3" id="KW-1185">Reference proteome</keyword>
<accession>A0ABV7AAE8</accession>
<sequence length="87" mass="9918">MKGIVDRFEDNDKAVILLEEIKEELIVDRSELPAGSDVNTVLRVEERDGEYRVMSKDEEQTDEQSGKSSDLMAKLRAKSKGSKFKKK</sequence>
<dbReference type="EMBL" id="JBHRRZ010000038">
    <property type="protein sequence ID" value="MFC2949759.1"/>
    <property type="molecule type" value="Genomic_DNA"/>
</dbReference>
<organism evidence="2 3">
    <name type="scientific">Virgibacillus sediminis</name>
    <dbReference type="NCBI Taxonomy" id="202260"/>
    <lineage>
        <taxon>Bacteria</taxon>
        <taxon>Bacillati</taxon>
        <taxon>Bacillota</taxon>
        <taxon>Bacilli</taxon>
        <taxon>Bacillales</taxon>
        <taxon>Bacillaceae</taxon>
        <taxon>Virgibacillus</taxon>
    </lineage>
</organism>
<dbReference type="Proteomes" id="UP001595387">
    <property type="component" value="Unassembled WGS sequence"/>
</dbReference>
<evidence type="ECO:0000313" key="2">
    <source>
        <dbReference type="EMBL" id="MFC2949759.1"/>
    </source>
</evidence>
<dbReference type="RefSeq" id="WP_390307729.1">
    <property type="nucleotide sequence ID" value="NZ_JBHRRZ010000038.1"/>
</dbReference>
<name>A0ABV7AAE8_9BACI</name>
<evidence type="ECO:0000313" key="3">
    <source>
        <dbReference type="Proteomes" id="UP001595387"/>
    </source>
</evidence>
<feature type="region of interest" description="Disordered" evidence="1">
    <location>
        <begin position="52"/>
        <end position="87"/>
    </location>
</feature>
<gene>
    <name evidence="2" type="ORF">ACFODW_15665</name>
</gene>
<comment type="caution">
    <text evidence="2">The sequence shown here is derived from an EMBL/GenBank/DDBJ whole genome shotgun (WGS) entry which is preliminary data.</text>
</comment>
<dbReference type="InterPro" id="IPR021377">
    <property type="entry name" value="DUF3006"/>
</dbReference>
<feature type="compositionally biased region" description="Basic residues" evidence="1">
    <location>
        <begin position="75"/>
        <end position="87"/>
    </location>
</feature>
<reference evidence="3" key="1">
    <citation type="journal article" date="2019" name="Int. J. Syst. Evol. Microbiol.">
        <title>The Global Catalogue of Microorganisms (GCM) 10K type strain sequencing project: providing services to taxonomists for standard genome sequencing and annotation.</title>
        <authorList>
            <consortium name="The Broad Institute Genomics Platform"/>
            <consortium name="The Broad Institute Genome Sequencing Center for Infectious Disease"/>
            <person name="Wu L."/>
            <person name="Ma J."/>
        </authorList>
    </citation>
    <scope>NUCLEOTIDE SEQUENCE [LARGE SCALE GENOMIC DNA]</scope>
    <source>
        <strain evidence="3">KCTC 13193</strain>
    </source>
</reference>
<dbReference type="Pfam" id="PF11213">
    <property type="entry name" value="DUF3006"/>
    <property type="match status" value="1"/>
</dbReference>
<protein>
    <submittedName>
        <fullName evidence="2">DUF3006 domain-containing protein</fullName>
    </submittedName>
</protein>